<dbReference type="SUPFAM" id="SSF160950">
    <property type="entry name" value="YacF-like"/>
    <property type="match status" value="1"/>
</dbReference>
<comment type="subcellular location">
    <subcellularLocation>
        <location evidence="5">Cytoplasm</location>
    </subcellularLocation>
    <text evidence="5">Localizes to mid-cell in an FtsZ-dependent manner.</text>
</comment>
<dbReference type="InterPro" id="IPR027462">
    <property type="entry name" value="ZapD_C"/>
</dbReference>
<keyword evidence="2 5" id="KW-0132">Cell division</keyword>
<keyword evidence="7" id="KW-1185">Reference proteome</keyword>
<dbReference type="InterPro" id="IPR009777">
    <property type="entry name" value="ZapD"/>
</dbReference>
<comment type="subunit">
    <text evidence="5">Interacts with FtsZ.</text>
</comment>
<dbReference type="Gene3D" id="2.60.440.10">
    <property type="entry name" value="YacF-like domains"/>
    <property type="match status" value="1"/>
</dbReference>
<comment type="similarity">
    <text evidence="5">Belongs to the ZapD family.</text>
</comment>
<dbReference type="PANTHER" id="PTHR39455:SF1">
    <property type="entry name" value="CELL DIVISION PROTEIN ZAPD"/>
    <property type="match status" value="1"/>
</dbReference>
<evidence type="ECO:0000256" key="2">
    <source>
        <dbReference type="ARBA" id="ARBA00022618"/>
    </source>
</evidence>
<name>A0ABP8HCM0_9BURK</name>
<organism evidence="6 7">
    <name type="scientific">Pigmentiphaga soli</name>
    <dbReference type="NCBI Taxonomy" id="1007095"/>
    <lineage>
        <taxon>Bacteria</taxon>
        <taxon>Pseudomonadati</taxon>
        <taxon>Pseudomonadota</taxon>
        <taxon>Betaproteobacteria</taxon>
        <taxon>Burkholderiales</taxon>
        <taxon>Alcaligenaceae</taxon>
        <taxon>Pigmentiphaga</taxon>
    </lineage>
</organism>
<evidence type="ECO:0000256" key="3">
    <source>
        <dbReference type="ARBA" id="ARBA00023210"/>
    </source>
</evidence>
<evidence type="ECO:0000313" key="6">
    <source>
        <dbReference type="EMBL" id="GAA4337331.1"/>
    </source>
</evidence>
<dbReference type="PANTHER" id="PTHR39455">
    <property type="entry name" value="CELL DIVISION PROTEIN ZAPD"/>
    <property type="match status" value="1"/>
</dbReference>
<evidence type="ECO:0000256" key="1">
    <source>
        <dbReference type="ARBA" id="ARBA00022490"/>
    </source>
</evidence>
<reference evidence="7" key="1">
    <citation type="journal article" date="2019" name="Int. J. Syst. Evol. Microbiol.">
        <title>The Global Catalogue of Microorganisms (GCM) 10K type strain sequencing project: providing services to taxonomists for standard genome sequencing and annotation.</title>
        <authorList>
            <consortium name="The Broad Institute Genomics Platform"/>
            <consortium name="The Broad Institute Genome Sequencing Center for Infectious Disease"/>
            <person name="Wu L."/>
            <person name="Ma J."/>
        </authorList>
    </citation>
    <scope>NUCLEOTIDE SEQUENCE [LARGE SCALE GENOMIC DNA]</scope>
    <source>
        <strain evidence="7">JCM 17666</strain>
    </source>
</reference>
<sequence>MFFFVRQPDPRAHHVALNVLFEILDVTARADLKSDLLQDLERYRQSLGSLREHPGIDLAALDAMLAGIEQASAALVAQGKTGQPLRQNEWLTSIRSRLSIPGGACEFDLPSFHAWKHKAPAQRSQDLVQWVEPFLPMRDGLAIVLKMLRESGRQLSAVAEQGVFRQMLGGKAYQLMRVYVEGDDAGIFPEISANKYMVSIRFSTQGGDMKPQPVMEDIRFQLALCNSL</sequence>
<dbReference type="EMBL" id="BAABFO010000017">
    <property type="protein sequence ID" value="GAA4337331.1"/>
    <property type="molecule type" value="Genomic_DNA"/>
</dbReference>
<evidence type="ECO:0000256" key="5">
    <source>
        <dbReference type="HAMAP-Rule" id="MF_01092"/>
    </source>
</evidence>
<proteinExistence type="inferred from homology"/>
<dbReference type="Pfam" id="PF07072">
    <property type="entry name" value="ZapD"/>
    <property type="match status" value="1"/>
</dbReference>
<keyword evidence="4 5" id="KW-0131">Cell cycle</keyword>
<dbReference type="GO" id="GO:0051301">
    <property type="term" value="P:cell division"/>
    <property type="evidence" value="ECO:0007669"/>
    <property type="project" value="UniProtKB-KW"/>
</dbReference>
<dbReference type="Proteomes" id="UP001501671">
    <property type="component" value="Unassembled WGS sequence"/>
</dbReference>
<keyword evidence="3 5" id="KW-0717">Septation</keyword>
<comment type="caution">
    <text evidence="6">The sequence shown here is derived from an EMBL/GenBank/DDBJ whole genome shotgun (WGS) entry which is preliminary data.</text>
</comment>
<accession>A0ABP8HCM0</accession>
<dbReference type="NCBIfam" id="NF003656">
    <property type="entry name" value="PRK05287.1-4"/>
    <property type="match status" value="1"/>
</dbReference>
<comment type="function">
    <text evidence="5">Cell division factor that enhances FtsZ-ring assembly. Directly interacts with FtsZ and promotes bundling of FtsZ protofilaments, with a reduction in FtsZ GTPase activity.</text>
</comment>
<gene>
    <name evidence="5 6" type="primary">zapD</name>
    <name evidence="6" type="ORF">GCM10023144_32880</name>
</gene>
<keyword evidence="1 5" id="KW-0963">Cytoplasm</keyword>
<protein>
    <recommendedName>
        <fullName evidence="5">Cell division protein ZapD</fullName>
    </recommendedName>
    <alternativeName>
        <fullName evidence="5">Z ring-associated protein D</fullName>
    </alternativeName>
</protein>
<dbReference type="HAMAP" id="MF_01092">
    <property type="entry name" value="ZapD"/>
    <property type="match status" value="1"/>
</dbReference>
<evidence type="ECO:0000313" key="7">
    <source>
        <dbReference type="Proteomes" id="UP001501671"/>
    </source>
</evidence>
<evidence type="ECO:0000256" key="4">
    <source>
        <dbReference type="ARBA" id="ARBA00023306"/>
    </source>
</evidence>
<dbReference type="Gene3D" id="1.10.3900.10">
    <property type="entry name" value="YacF-like"/>
    <property type="match status" value="1"/>
</dbReference>
<dbReference type="InterPro" id="IPR036268">
    <property type="entry name" value="ZapD_sf"/>
</dbReference>